<dbReference type="GeneID" id="41587898"/>
<reference evidence="2" key="3">
    <citation type="submission" date="2016-06" db="EMBL/GenBank/DDBJ databases">
        <authorList>
            <person name="Olsen C.W."/>
            <person name="Carey S."/>
            <person name="Hinshaw L."/>
            <person name="Karasin A.I."/>
        </authorList>
    </citation>
    <scope>NUCLEOTIDE SEQUENCE [LARGE SCALE GENOMIC DNA]</scope>
    <source>
        <strain evidence="2">PM4</strain>
    </source>
</reference>
<evidence type="ECO:0000313" key="1">
    <source>
        <dbReference type="EMBL" id="SIM48945.1"/>
    </source>
</evidence>
<dbReference type="EMBL" id="LT719092">
    <property type="protein sequence ID" value="SJK84474.1"/>
    <property type="molecule type" value="Genomic_DNA"/>
</dbReference>
<reference evidence="1 4" key="1">
    <citation type="submission" date="2016-04" db="EMBL/GenBank/DDBJ databases">
        <authorList>
            <person name="Evans L.H."/>
            <person name="Alamgir A."/>
            <person name="Owens N."/>
            <person name="Weber N.D."/>
            <person name="Virtaneva K."/>
            <person name="Barbian K."/>
            <person name="Babar A."/>
            <person name="Rosenke K."/>
        </authorList>
    </citation>
    <scope>NUCLEOTIDE SEQUENCE [LARGE SCALE GENOMIC DNA]</scope>
    <source>
        <strain evidence="1">S5</strain>
        <strain evidence="4">S5(T) (JCM 30642 \VKM B-2941)</strain>
    </source>
</reference>
<dbReference type="Proteomes" id="UP000187822">
    <property type="component" value="Chromosome I"/>
</dbReference>
<name>A0A1N5TLR6_9ARCH</name>
<keyword evidence="3" id="KW-1185">Reference proteome</keyword>
<dbReference type="EMBL" id="LT671858">
    <property type="protein sequence ID" value="SIM48945.1"/>
    <property type="molecule type" value="Genomic_DNA"/>
</dbReference>
<dbReference type="KEGG" id="cdiv:CPM_0599"/>
<protein>
    <submittedName>
        <fullName evidence="1">Uncharacterized protein</fullName>
    </submittedName>
</protein>
<proteinExistence type="predicted"/>
<dbReference type="RefSeq" id="WP_021789852.1">
    <property type="nucleotide sequence ID" value="NZ_LT671858.1"/>
</dbReference>
<sequence>MPEDIQKYIKDMMSTLPSEEMYLEAVRDIVKDLIKEYVRKKLNEDPELKKELARIIEGYLEAKIKEYDSMAKMAKITAKIGFMSAPQSVRDTATKDIVDTFRKEIEEIILRTL</sequence>
<dbReference type="OrthoDB" id="56446at2157"/>
<dbReference type="Proteomes" id="UP000195607">
    <property type="component" value="Chromosome I"/>
</dbReference>
<organism evidence="1 4">
    <name type="scientific">Cuniculiplasma divulgatum</name>
    <dbReference type="NCBI Taxonomy" id="1673428"/>
    <lineage>
        <taxon>Archaea</taxon>
        <taxon>Methanobacteriati</taxon>
        <taxon>Thermoplasmatota</taxon>
        <taxon>Thermoplasmata</taxon>
        <taxon>Thermoplasmatales</taxon>
        <taxon>Cuniculiplasmataceae</taxon>
        <taxon>Cuniculiplasma</taxon>
    </lineage>
</organism>
<dbReference type="AlphaFoldDB" id="A0A1N5TLR6"/>
<gene>
    <name evidence="2" type="ORF">CPM_0599</name>
    <name evidence="1" type="ORF">CSP5_0606</name>
</gene>
<accession>A0A1N5TLR6</accession>
<evidence type="ECO:0000313" key="4">
    <source>
        <dbReference type="Proteomes" id="UP000195607"/>
    </source>
</evidence>
<evidence type="ECO:0000313" key="2">
    <source>
        <dbReference type="EMBL" id="SJK84474.1"/>
    </source>
</evidence>
<reference evidence="3" key="2">
    <citation type="submission" date="2016-06" db="EMBL/GenBank/DDBJ databases">
        <authorList>
            <person name="Toshchakov V.S."/>
        </authorList>
    </citation>
    <scope>NUCLEOTIDE SEQUENCE [LARGE SCALE GENOMIC DNA]</scope>
    <source>
        <strain>PM4 (JCM 30641</strain>
        <strain evidence="3">\VKM B-2940)</strain>
    </source>
</reference>
<evidence type="ECO:0000313" key="3">
    <source>
        <dbReference type="Proteomes" id="UP000187822"/>
    </source>
</evidence>